<evidence type="ECO:0000313" key="1">
    <source>
        <dbReference type="EMBL" id="MFD1602933.1"/>
    </source>
</evidence>
<gene>
    <name evidence="1" type="ORF">ACFSC2_09315</name>
</gene>
<comment type="caution">
    <text evidence="1">The sequence shown here is derived from an EMBL/GenBank/DDBJ whole genome shotgun (WGS) entry which is preliminary data.</text>
</comment>
<reference evidence="2" key="1">
    <citation type="journal article" date="2019" name="Int. J. Syst. Evol. Microbiol.">
        <title>The Global Catalogue of Microorganisms (GCM) 10K type strain sequencing project: providing services to taxonomists for standard genome sequencing and annotation.</title>
        <authorList>
            <consortium name="The Broad Institute Genomics Platform"/>
            <consortium name="The Broad Institute Genome Sequencing Center for Infectious Disease"/>
            <person name="Wu L."/>
            <person name="Ma J."/>
        </authorList>
    </citation>
    <scope>NUCLEOTIDE SEQUENCE [LARGE SCALE GENOMIC DNA]</scope>
    <source>
        <strain evidence="2">CCUG 70865</strain>
    </source>
</reference>
<dbReference type="Proteomes" id="UP001597138">
    <property type="component" value="Unassembled WGS sequence"/>
</dbReference>
<name>A0ABW4HBQ6_9FLAO</name>
<keyword evidence="2" id="KW-1185">Reference proteome</keyword>
<proteinExistence type="predicted"/>
<dbReference type="EMBL" id="JBHUDZ010000009">
    <property type="protein sequence ID" value="MFD1602933.1"/>
    <property type="molecule type" value="Genomic_DNA"/>
</dbReference>
<accession>A0ABW4HBQ6</accession>
<protein>
    <submittedName>
        <fullName evidence="1">Uncharacterized protein</fullName>
    </submittedName>
</protein>
<organism evidence="1 2">
    <name type="scientific">Flavobacterium artemisiae</name>
    <dbReference type="NCBI Taxonomy" id="2126556"/>
    <lineage>
        <taxon>Bacteria</taxon>
        <taxon>Pseudomonadati</taxon>
        <taxon>Bacteroidota</taxon>
        <taxon>Flavobacteriia</taxon>
        <taxon>Flavobacteriales</taxon>
        <taxon>Flavobacteriaceae</taxon>
        <taxon>Flavobacterium</taxon>
    </lineage>
</organism>
<evidence type="ECO:0000313" key="2">
    <source>
        <dbReference type="Proteomes" id="UP001597138"/>
    </source>
</evidence>
<dbReference type="RefSeq" id="WP_379814262.1">
    <property type="nucleotide sequence ID" value="NZ_JBHUDZ010000009.1"/>
</dbReference>
<sequence length="133" mass="15121">MNNLYKHQAVKTYIEHKSVRIAANKLRINKTACSIGKISSRKESSPCAKEMVQIQIEGNSQTAESTQKHPVGARYFTGKRWNPSLGQTCSIPVHTRKHRQIFRREDVSGFSGYSLAKTAQKKLRFETTKERIG</sequence>